<evidence type="ECO:0000313" key="2">
    <source>
        <dbReference type="Proteomes" id="UP000310189"/>
    </source>
</evidence>
<dbReference type="InterPro" id="IPR046341">
    <property type="entry name" value="SET_dom_sf"/>
</dbReference>
<dbReference type="GO" id="GO:0005634">
    <property type="term" value="C:nucleus"/>
    <property type="evidence" value="ECO:0007669"/>
    <property type="project" value="TreeGrafter"/>
</dbReference>
<keyword evidence="2" id="KW-1185">Reference proteome</keyword>
<dbReference type="PANTHER" id="PTHR13271:SF34">
    <property type="entry name" value="N-LYSINE METHYLTRANSFERASE SETD6"/>
    <property type="match status" value="1"/>
</dbReference>
<dbReference type="EMBL" id="SPNW01000012">
    <property type="protein sequence ID" value="TIA91412.1"/>
    <property type="molecule type" value="Genomic_DNA"/>
</dbReference>
<comment type="caution">
    <text evidence="1">The sequence shown here is derived from an EMBL/GenBank/DDBJ whole genome shotgun (WGS) entry which is preliminary data.</text>
</comment>
<dbReference type="AlphaFoldDB" id="A0A4T0FRY2"/>
<accession>A0A4T0FRY2</accession>
<gene>
    <name evidence="1" type="ORF">E3P99_01108</name>
</gene>
<dbReference type="PANTHER" id="PTHR13271">
    <property type="entry name" value="UNCHARACTERIZED PUTATIVE METHYLTRANSFERASE"/>
    <property type="match status" value="1"/>
</dbReference>
<dbReference type="GO" id="GO:0016279">
    <property type="term" value="F:protein-lysine N-methyltransferase activity"/>
    <property type="evidence" value="ECO:0007669"/>
    <property type="project" value="TreeGrafter"/>
</dbReference>
<dbReference type="SUPFAM" id="SSF82199">
    <property type="entry name" value="SET domain"/>
    <property type="match status" value="1"/>
</dbReference>
<dbReference type="OrthoDB" id="441812at2759"/>
<sequence>MVRRQNLLEWCAQNAVEIDTRLGIENDRVTALDFILRDTVVARVPKEAVLSLKTSTISAQLSSLPLTPVVALSLALLYEMEQGSQSPWYLYIQSLPSAPPDVASLWSRTPDLNGTEMGKRLAELSHAQNGLRGRMSRRRLEEIYQQHSKTLSIHSPLSSFLYAYAVVSSRVFSIDTYHDVGLVPIADLFNHVEESNIAIESDLVVCECCGQLRGTCIKRSDSSTSASQSQTLDIVTTSTAESAEELYNSYGDALSNVDLALEYGFVLDANESDRVTFEECGSVSAETSTKDATLDDDEQELFVADRAAYIDAQGRVSLGLFGVHETNTPNAIVSAYEQSEIVSDASTRQMISQLIDKIDKRIAQYPSQITSTTPMLMQMREDELGLLQTARHRFTDLL</sequence>
<evidence type="ECO:0000313" key="1">
    <source>
        <dbReference type="EMBL" id="TIA91412.1"/>
    </source>
</evidence>
<name>A0A4T0FRY2_9BASI</name>
<dbReference type="Proteomes" id="UP000310189">
    <property type="component" value="Unassembled WGS sequence"/>
</dbReference>
<proteinExistence type="predicted"/>
<reference evidence="1 2" key="1">
    <citation type="submission" date="2019-03" db="EMBL/GenBank/DDBJ databases">
        <title>Sequencing 23 genomes of Wallemia ichthyophaga.</title>
        <authorList>
            <person name="Gostincar C."/>
        </authorList>
    </citation>
    <scope>NUCLEOTIDE SEQUENCE [LARGE SCALE GENOMIC DNA]</scope>
    <source>
        <strain evidence="1 2">EXF-5753</strain>
    </source>
</reference>
<dbReference type="CDD" id="cd10527">
    <property type="entry name" value="SET_LSMT"/>
    <property type="match status" value="1"/>
</dbReference>
<dbReference type="Gene3D" id="3.90.1410.10">
    <property type="entry name" value="set domain protein methyltransferase, domain 1"/>
    <property type="match status" value="1"/>
</dbReference>
<dbReference type="InterPro" id="IPR050600">
    <property type="entry name" value="SETD3_SETD6_MTase"/>
</dbReference>
<organism evidence="1 2">
    <name type="scientific">Wallemia hederae</name>
    <dbReference type="NCBI Taxonomy" id="1540922"/>
    <lineage>
        <taxon>Eukaryota</taxon>
        <taxon>Fungi</taxon>
        <taxon>Dikarya</taxon>
        <taxon>Basidiomycota</taxon>
        <taxon>Wallemiomycotina</taxon>
        <taxon>Wallemiomycetes</taxon>
        <taxon>Wallemiales</taxon>
        <taxon>Wallemiaceae</taxon>
        <taxon>Wallemia</taxon>
    </lineage>
</organism>
<protein>
    <submittedName>
        <fullName evidence="1">Uncharacterized protein</fullName>
    </submittedName>
</protein>